<evidence type="ECO:0000256" key="2">
    <source>
        <dbReference type="ARBA" id="ARBA00023002"/>
    </source>
</evidence>
<comment type="similarity">
    <text evidence="1">Belongs to the short-chain dehydrogenases/reductases (SDR) family.</text>
</comment>
<dbReference type="FunFam" id="3.40.50.720:FF:000084">
    <property type="entry name" value="Short-chain dehydrogenase reductase"/>
    <property type="match status" value="1"/>
</dbReference>
<evidence type="ECO:0000313" key="4">
    <source>
        <dbReference type="Proteomes" id="UP000708298"/>
    </source>
</evidence>
<protein>
    <submittedName>
        <fullName evidence="3">SDR family oxidoreductase</fullName>
    </submittedName>
</protein>
<evidence type="ECO:0000313" key="3">
    <source>
        <dbReference type="EMBL" id="MCB8878087.1"/>
    </source>
</evidence>
<accession>A0A964E1C5</accession>
<dbReference type="GO" id="GO:0016616">
    <property type="term" value="F:oxidoreductase activity, acting on the CH-OH group of donors, NAD or NADP as acceptor"/>
    <property type="evidence" value="ECO:0007669"/>
    <property type="project" value="TreeGrafter"/>
</dbReference>
<dbReference type="AlphaFoldDB" id="A0A964E1C5"/>
<dbReference type="PANTHER" id="PTHR42760:SF133">
    <property type="entry name" value="3-OXOACYL-[ACYL-CARRIER-PROTEIN] REDUCTASE"/>
    <property type="match status" value="1"/>
</dbReference>
<name>A0A964E1C5_9PROT</name>
<dbReference type="PANTHER" id="PTHR42760">
    <property type="entry name" value="SHORT-CHAIN DEHYDROGENASES/REDUCTASES FAMILY MEMBER"/>
    <property type="match status" value="1"/>
</dbReference>
<dbReference type="InterPro" id="IPR036291">
    <property type="entry name" value="NAD(P)-bd_dom_sf"/>
</dbReference>
<dbReference type="CDD" id="cd05233">
    <property type="entry name" value="SDR_c"/>
    <property type="match status" value="1"/>
</dbReference>
<comment type="caution">
    <text evidence="3">The sequence shown here is derived from an EMBL/GenBank/DDBJ whole genome shotgun (WGS) entry which is preliminary data.</text>
</comment>
<evidence type="ECO:0000256" key="1">
    <source>
        <dbReference type="ARBA" id="ARBA00006484"/>
    </source>
</evidence>
<organism evidence="3 4">
    <name type="scientific">Acidisoma silvae</name>
    <dbReference type="NCBI Taxonomy" id="2802396"/>
    <lineage>
        <taxon>Bacteria</taxon>
        <taxon>Pseudomonadati</taxon>
        <taxon>Pseudomonadota</taxon>
        <taxon>Alphaproteobacteria</taxon>
        <taxon>Acetobacterales</taxon>
        <taxon>Acidocellaceae</taxon>
        <taxon>Acidisoma</taxon>
    </lineage>
</organism>
<dbReference type="SUPFAM" id="SSF51735">
    <property type="entry name" value="NAD(P)-binding Rossmann-fold domains"/>
    <property type="match status" value="1"/>
</dbReference>
<dbReference type="PRINTS" id="PR00081">
    <property type="entry name" value="GDHRDH"/>
</dbReference>
<dbReference type="InterPro" id="IPR002347">
    <property type="entry name" value="SDR_fam"/>
</dbReference>
<dbReference type="RefSeq" id="WP_227323732.1">
    <property type="nucleotide sequence ID" value="NZ_JAESVB010000023.1"/>
</dbReference>
<dbReference type="Pfam" id="PF13561">
    <property type="entry name" value="adh_short_C2"/>
    <property type="match status" value="1"/>
</dbReference>
<keyword evidence="4" id="KW-1185">Reference proteome</keyword>
<dbReference type="EMBL" id="JAESVB010000023">
    <property type="protein sequence ID" value="MCB8878087.1"/>
    <property type="molecule type" value="Genomic_DNA"/>
</dbReference>
<keyword evidence="2" id="KW-0560">Oxidoreductase</keyword>
<reference evidence="3" key="2">
    <citation type="submission" date="2021-01" db="EMBL/GenBank/DDBJ databases">
        <authorList>
            <person name="Mieszkin S."/>
            <person name="Pouder E."/>
            <person name="Alain K."/>
        </authorList>
    </citation>
    <scope>NUCLEOTIDE SEQUENCE</scope>
    <source>
        <strain evidence="3">HW T2.11</strain>
    </source>
</reference>
<gene>
    <name evidence="3" type="ORF">ASILVAE211_23060</name>
</gene>
<dbReference type="Gene3D" id="3.40.50.720">
    <property type="entry name" value="NAD(P)-binding Rossmann-like Domain"/>
    <property type="match status" value="1"/>
</dbReference>
<proteinExistence type="inferred from homology"/>
<reference evidence="3" key="1">
    <citation type="journal article" date="2021" name="Microorganisms">
        <title>Acidisoma silvae sp. nov. and Acidisomacellulosilytica sp. nov., Two Acidophilic Bacteria Isolated from Decaying Wood, Hydrolyzing Cellulose and Producing Poly-3-hydroxybutyrate.</title>
        <authorList>
            <person name="Mieszkin S."/>
            <person name="Pouder E."/>
            <person name="Uroz S."/>
            <person name="Simon-Colin C."/>
            <person name="Alain K."/>
        </authorList>
    </citation>
    <scope>NUCLEOTIDE SEQUENCE</scope>
    <source>
        <strain evidence="3">HW T2.11</strain>
    </source>
</reference>
<sequence>MKNLLDDKTCIITGGCGSVGLAAARLFLSEGARVMLVDLDDGRLAAAKASLGSDKVAVFKGDVAESADVAGYLAATNGLWGPIDVVFSNAGNHGHIAPLADYDDDAFDRTLRIHARAAYLVCKMAPPYMNDQSSIIVTSSLAGLRGGAGSENNIAYTVAKHAQTGVVRAAAHAWAGRGIRVNSLNPGPIDNPFQTSIENQLSAVTGRNITQAIDSDIPLGRHAKPEEVAKAALFLASSMSSFITGHVHVVDGGLGS</sequence>
<dbReference type="Proteomes" id="UP000708298">
    <property type="component" value="Unassembled WGS sequence"/>
</dbReference>